<organism evidence="8 9">
    <name type="scientific">Oleoguttula mirabilis</name>
    <dbReference type="NCBI Taxonomy" id="1507867"/>
    <lineage>
        <taxon>Eukaryota</taxon>
        <taxon>Fungi</taxon>
        <taxon>Dikarya</taxon>
        <taxon>Ascomycota</taxon>
        <taxon>Pezizomycotina</taxon>
        <taxon>Dothideomycetes</taxon>
        <taxon>Dothideomycetidae</taxon>
        <taxon>Mycosphaerellales</taxon>
        <taxon>Teratosphaeriaceae</taxon>
        <taxon>Oleoguttula</taxon>
    </lineage>
</organism>
<comment type="function">
    <text evidence="6">Catalyzes the hydrolysis of queuosine 5'-phosphate, releasing the nucleobase queuine (q). Is required for salvage of queuine from exogenous queuosine (Q) that is imported and then converted to queuosine 5'-phosphate intracellularly.</text>
</comment>
<evidence type="ECO:0000256" key="1">
    <source>
        <dbReference type="ARBA" id="ARBA00022801"/>
    </source>
</evidence>
<evidence type="ECO:0000313" key="8">
    <source>
        <dbReference type="EMBL" id="KAK4543540.1"/>
    </source>
</evidence>
<evidence type="ECO:0000256" key="4">
    <source>
        <dbReference type="ARBA" id="ARBA00035393"/>
    </source>
</evidence>
<dbReference type="Pfam" id="PF10343">
    <property type="entry name" value="Q_salvage"/>
    <property type="match status" value="2"/>
</dbReference>
<evidence type="ECO:0000256" key="6">
    <source>
        <dbReference type="RuleBase" id="RU365002"/>
    </source>
</evidence>
<feature type="region of interest" description="Disordered" evidence="7">
    <location>
        <begin position="236"/>
        <end position="264"/>
    </location>
</feature>
<dbReference type="AlphaFoldDB" id="A0AAV9JE95"/>
<comment type="catalytic activity">
    <reaction evidence="5 6">
        <text>queuosine 5'-phosphate + H2O = queuine + D-ribose 5-phosphate</text>
        <dbReference type="Rhea" id="RHEA:75387"/>
        <dbReference type="ChEBI" id="CHEBI:15377"/>
        <dbReference type="ChEBI" id="CHEBI:17433"/>
        <dbReference type="ChEBI" id="CHEBI:78346"/>
        <dbReference type="ChEBI" id="CHEBI:194371"/>
    </reaction>
    <physiologicalReaction direction="left-to-right" evidence="5 6">
        <dbReference type="Rhea" id="RHEA:75388"/>
    </physiologicalReaction>
</comment>
<dbReference type="EMBL" id="JAVFHQ010000031">
    <property type="protein sequence ID" value="KAK4543540.1"/>
    <property type="molecule type" value="Genomic_DNA"/>
</dbReference>
<accession>A0AAV9JE95</accession>
<protein>
    <recommendedName>
        <fullName evidence="3 6">Queuosine 5'-phosphate N-glycosylase/hydrolase</fullName>
        <ecNumber evidence="6">3.2.2.-</ecNumber>
    </recommendedName>
    <alternativeName>
        <fullName evidence="4 6">Queuosine-nucleotide N-glycosylase/hydrolase</fullName>
    </alternativeName>
</protein>
<dbReference type="PANTHER" id="PTHR21314">
    <property type="entry name" value="QUEUOSINE 5'-PHOSPHATE N-GLYCOSYLASE_HYDROLASE-RELATED"/>
    <property type="match status" value="1"/>
</dbReference>
<dbReference type="EC" id="3.2.2.-" evidence="6"/>
<evidence type="ECO:0000256" key="7">
    <source>
        <dbReference type="SAM" id="MobiDB-lite"/>
    </source>
</evidence>
<gene>
    <name evidence="8" type="ORF">LTR36_005435</name>
</gene>
<evidence type="ECO:0000256" key="2">
    <source>
        <dbReference type="ARBA" id="ARBA00035119"/>
    </source>
</evidence>
<comment type="similarity">
    <text evidence="2 6">Belongs to the QNG1 protein family.</text>
</comment>
<sequence length="491" mass="55043">MSDDEADPELLELLRQSLFVSTKRTDEISSDTGVLKDAEYIYSNAIDVSIDMYGTKAAAASIYTSMEERGYSTDAWSQHELHPKLTEGFSELDLVNFVFTMDLLNFSFWSELSEVERYQVDYRGKRWTGYNSLVACLRRAIDDGVPITTPSYWRSERASGEALKHVFRSATAEQIPLMDERVAILREAADVLHESFGDPEESVEETIDEPAAMPIDYEPAGRTDVPVTVSEAVADDRHSTEDAQDALASSNEAKGPSDAVDGNSLTTISSVQPLEAHQGELVQDVVPGAPATESDSPKDAADLRASEAVVVERLPPPDHSIVRLISKADHSAGKFVNLLVKHFPCFRDETRFDRKKVRLLKRAQIFVADLWAAFGGAGYGEFNDIHNLTMFADYRVPQMLHSLGVLSYSPPLYYRIQSLQTIDSGHSWEVQLRGCSIWAVELIRREILRNHAEAHVNAVLIDFFLYDLAKEGERTHEGLAMPHHRTRSIWY</sequence>
<comment type="caution">
    <text evidence="8">The sequence shown here is derived from an EMBL/GenBank/DDBJ whole genome shotgun (WGS) entry which is preliminary data.</text>
</comment>
<dbReference type="Proteomes" id="UP001324427">
    <property type="component" value="Unassembled WGS sequence"/>
</dbReference>
<dbReference type="GO" id="GO:0016787">
    <property type="term" value="F:hydrolase activity"/>
    <property type="evidence" value="ECO:0007669"/>
    <property type="project" value="UniProtKB-KW"/>
</dbReference>
<name>A0AAV9JE95_9PEZI</name>
<evidence type="ECO:0000256" key="5">
    <source>
        <dbReference type="ARBA" id="ARBA00048204"/>
    </source>
</evidence>
<reference evidence="8 9" key="1">
    <citation type="submission" date="2021-11" db="EMBL/GenBank/DDBJ databases">
        <title>Black yeast isolated from Biological Soil Crust.</title>
        <authorList>
            <person name="Kurbessoian T."/>
        </authorList>
    </citation>
    <scope>NUCLEOTIDE SEQUENCE [LARGE SCALE GENOMIC DNA]</scope>
    <source>
        <strain evidence="8 9">CCFEE 5522</strain>
    </source>
</reference>
<evidence type="ECO:0000313" key="9">
    <source>
        <dbReference type="Proteomes" id="UP001324427"/>
    </source>
</evidence>
<dbReference type="InterPro" id="IPR019438">
    <property type="entry name" value="Q_salvage"/>
</dbReference>
<proteinExistence type="inferred from homology"/>
<keyword evidence="9" id="KW-1185">Reference proteome</keyword>
<dbReference type="PANTHER" id="PTHR21314:SF0">
    <property type="entry name" value="QUEUOSINE 5'-PHOSPHATE N-GLYCOSYLASE_HYDROLASE"/>
    <property type="match status" value="1"/>
</dbReference>
<dbReference type="GO" id="GO:0006400">
    <property type="term" value="P:tRNA modification"/>
    <property type="evidence" value="ECO:0007669"/>
    <property type="project" value="TreeGrafter"/>
</dbReference>
<evidence type="ECO:0000256" key="3">
    <source>
        <dbReference type="ARBA" id="ARBA00035306"/>
    </source>
</evidence>
<keyword evidence="1 6" id="KW-0378">Hydrolase</keyword>